<keyword evidence="3" id="KW-1185">Reference proteome</keyword>
<sequence length="550" mass="59601">MSSVSSSLQRTGNNSRSTGAVNTRNRLRYFAVFRLAIRGSPYTLSSLETAACANLGNETQKKKRENPRRKTPRRNGPCKNRRQRRRNEKLEIKGWRRTVNIIITVVIVRNARPDFYLFSTFRRRIFYSHTGGGGGGSGARPNNDTAIGRARARVGPAPEFHLTRKTAAGRRRCSVVVQKYIYIIINLRRAATIRHVPDKYFPTHRGAPRRTSTPSRDFSRRRTKRCSRRARGGAGCSLVTASAHSAVRLRRPSAAANRPTTTDRPDRRAHTTAAVGPVSCRLSDTVVVARPGSFRSPRRLCADRTSRLCVRFCPDRLGRCPRDLTTPEEARHLVPQSALAVNTIYRPPERATMSVSYITWMHQTDSPVSLPPVVEHLAAAAAAASQPLAAGASASSTSSSSSSSPQQQQSGTASSQQQPPLASSLHPTGPALSSLPSTLLPPPIPPPIVQSSKHLPLHKARMPNLMSSSGNPWPPPLQTAHKSMVAGGAAAAAAAAAASATVSASSVSAINGTNDVVGVGAWGGWWGYRRRYFHVPPRGMPVIYLGVTIL</sequence>
<evidence type="ECO:0000313" key="3">
    <source>
        <dbReference type="Proteomes" id="UP000478052"/>
    </source>
</evidence>
<reference evidence="2 3" key="1">
    <citation type="submission" date="2019-08" db="EMBL/GenBank/DDBJ databases">
        <title>Whole genome of Aphis craccivora.</title>
        <authorList>
            <person name="Voronova N.V."/>
            <person name="Shulinski R.S."/>
            <person name="Bandarenka Y.V."/>
            <person name="Zhorov D.G."/>
            <person name="Warner D."/>
        </authorList>
    </citation>
    <scope>NUCLEOTIDE SEQUENCE [LARGE SCALE GENOMIC DNA]</scope>
    <source>
        <strain evidence="2">180601</strain>
        <tissue evidence="2">Whole Body</tissue>
    </source>
</reference>
<feature type="compositionally biased region" description="Low complexity" evidence="1">
    <location>
        <begin position="392"/>
        <end position="438"/>
    </location>
</feature>
<organism evidence="2 3">
    <name type="scientific">Aphis craccivora</name>
    <name type="common">Cowpea aphid</name>
    <dbReference type="NCBI Taxonomy" id="307492"/>
    <lineage>
        <taxon>Eukaryota</taxon>
        <taxon>Metazoa</taxon>
        <taxon>Ecdysozoa</taxon>
        <taxon>Arthropoda</taxon>
        <taxon>Hexapoda</taxon>
        <taxon>Insecta</taxon>
        <taxon>Pterygota</taxon>
        <taxon>Neoptera</taxon>
        <taxon>Paraneoptera</taxon>
        <taxon>Hemiptera</taxon>
        <taxon>Sternorrhyncha</taxon>
        <taxon>Aphidomorpha</taxon>
        <taxon>Aphidoidea</taxon>
        <taxon>Aphididae</taxon>
        <taxon>Aphidini</taxon>
        <taxon>Aphis</taxon>
        <taxon>Aphis</taxon>
    </lineage>
</organism>
<feature type="region of interest" description="Disordered" evidence="1">
    <location>
        <begin position="1"/>
        <end position="20"/>
    </location>
</feature>
<dbReference type="Proteomes" id="UP000478052">
    <property type="component" value="Unassembled WGS sequence"/>
</dbReference>
<keyword evidence="2" id="KW-0418">Kinase</keyword>
<keyword evidence="2" id="KW-0808">Transferase</keyword>
<name>A0A6G0ZNV7_APHCR</name>
<dbReference type="AlphaFoldDB" id="A0A6G0ZNV7"/>
<dbReference type="GO" id="GO:0016301">
    <property type="term" value="F:kinase activity"/>
    <property type="evidence" value="ECO:0007669"/>
    <property type="project" value="UniProtKB-KW"/>
</dbReference>
<feature type="compositionally biased region" description="Pro residues" evidence="1">
    <location>
        <begin position="439"/>
        <end position="448"/>
    </location>
</feature>
<accession>A0A6G0ZNV7</accession>
<feature type="region of interest" description="Disordered" evidence="1">
    <location>
        <begin position="201"/>
        <end position="226"/>
    </location>
</feature>
<evidence type="ECO:0000256" key="1">
    <source>
        <dbReference type="SAM" id="MobiDB-lite"/>
    </source>
</evidence>
<proteinExistence type="predicted"/>
<comment type="caution">
    <text evidence="2">The sequence shown here is derived from an EMBL/GenBank/DDBJ whole genome shotgun (WGS) entry which is preliminary data.</text>
</comment>
<feature type="compositionally biased region" description="Basic residues" evidence="1">
    <location>
        <begin position="61"/>
        <end position="73"/>
    </location>
</feature>
<evidence type="ECO:0000313" key="2">
    <source>
        <dbReference type="EMBL" id="KAF0772919.1"/>
    </source>
</evidence>
<feature type="region of interest" description="Disordered" evidence="1">
    <location>
        <begin position="392"/>
        <end position="451"/>
    </location>
</feature>
<feature type="region of interest" description="Disordered" evidence="1">
    <location>
        <begin position="248"/>
        <end position="273"/>
    </location>
</feature>
<feature type="region of interest" description="Disordered" evidence="1">
    <location>
        <begin position="55"/>
        <end position="89"/>
    </location>
</feature>
<protein>
    <submittedName>
        <fullName evidence="2">Serine/threonine-protein kinase MARK2-like isoform X5</fullName>
    </submittedName>
</protein>
<dbReference type="EMBL" id="VUJU01000117">
    <property type="protein sequence ID" value="KAF0772919.1"/>
    <property type="molecule type" value="Genomic_DNA"/>
</dbReference>
<gene>
    <name evidence="2" type="ORF">FWK35_00002197</name>
</gene>